<feature type="domain" description="Glycosyl-hydrolase 97 catalytic" evidence="5">
    <location>
        <begin position="308"/>
        <end position="487"/>
    </location>
</feature>
<name>A0ABU3TS34_9BACT</name>
<keyword evidence="4" id="KW-0732">Signal</keyword>
<dbReference type="EMBL" id="JAVNWW010000002">
    <property type="protein sequence ID" value="MDU0808663.1"/>
    <property type="molecule type" value="Genomic_DNA"/>
</dbReference>
<comment type="cofactor">
    <cofactor evidence="1">
        <name>Ca(2+)</name>
        <dbReference type="ChEBI" id="CHEBI:29108"/>
    </cofactor>
</comment>
<sequence>MLKQLFCLLLVFITFSSSAQQVATFYSPNKTIQLSTSKIPDGSLAYQVYLKGKEVISSSTVGFVLKKPALELKKFTVTGIDSSTVATTWKPIWGEVKEISNQYNELVLHTSSNGVLIDLIFRVFDDGVGVRYHFPVQANFQHFVVDQELTQFNMSGDHTAFWIPGDYETNEYTYSKSKLSEIDATAAAAKEKDIAVTALMGKNIVQTPLMMKSANGFYLNIHEAALVNYPAMHLRLDQATQTFQSALVPDAVGNKAYLQTPFSTPWRTMVMSEKAEKILESKLILNLNEPAKFGDSTWIKPQKFMGMWWEMHIGKANWPLAGGKHGANTANVKRYIDFAALHGFDGVLVEGWNQGWEDWFGNWKEEVFDFVSPYPDYAIDSLTQYAQAKGLRLIMHHETSGSVTNYERRMDTAYQYMVSKGINTVKTGYVGKIIPRGEHHDSQWMVNHYNRVAEKAAQYKLMVDSHESVHPTGLHRTYPNWMAAEAARGSEFNNAPTLGIVPEHTTILPFTRLMGGPMDYTPGLFHMSLNQFDSTRTQKVRSTLAKQLALYITIYSPLQMAADLPENYEGHLDAFQFIKDVAVDWDDTKVLSAEPGEYVTIARKAKNKDTWFIGSITDENARNVSLSLDFLDPGTAYEAMLYRDADDADFEKNPEAYVIEKKLVSKSSNLTYRLQRGGGCAVVLRKL</sequence>
<keyword evidence="3" id="KW-0106">Calcium</keyword>
<dbReference type="RefSeq" id="WP_315574675.1">
    <property type="nucleotide sequence ID" value="NZ_JARDXH010000001.1"/>
</dbReference>
<dbReference type="Gene3D" id="2.70.98.10">
    <property type="match status" value="1"/>
</dbReference>
<comment type="caution">
    <text evidence="8">The sequence shown here is derived from an EMBL/GenBank/DDBJ whole genome shotgun (WGS) entry which is preliminary data.</text>
</comment>
<keyword evidence="9" id="KW-1185">Reference proteome</keyword>
<reference evidence="8 9" key="1">
    <citation type="submission" date="2023-09" db="EMBL/GenBank/DDBJ databases">
        <title>Aquirufa genomes.</title>
        <authorList>
            <person name="Pitt A."/>
        </authorList>
    </citation>
    <scope>NUCLEOTIDE SEQUENCE [LARGE SCALE GENOMIC DNA]</scope>
    <source>
        <strain evidence="8 9">LEOWEIH-7C</strain>
    </source>
</reference>
<evidence type="ECO:0000256" key="2">
    <source>
        <dbReference type="ARBA" id="ARBA00011245"/>
    </source>
</evidence>
<feature type="chain" id="PRO_5045764399" evidence="4">
    <location>
        <begin position="20"/>
        <end position="687"/>
    </location>
</feature>
<dbReference type="Pfam" id="PF14508">
    <property type="entry name" value="GH97_N"/>
    <property type="match status" value="1"/>
</dbReference>
<gene>
    <name evidence="8" type="ORF">PQG45_06425</name>
</gene>
<dbReference type="InterPro" id="IPR019563">
    <property type="entry name" value="GH97_catalytic"/>
</dbReference>
<organism evidence="8 9">
    <name type="scientific">Aquirufa regiilacus</name>
    <dbReference type="NCBI Taxonomy" id="3024868"/>
    <lineage>
        <taxon>Bacteria</taxon>
        <taxon>Pseudomonadati</taxon>
        <taxon>Bacteroidota</taxon>
        <taxon>Cytophagia</taxon>
        <taxon>Cytophagales</taxon>
        <taxon>Flectobacillaceae</taxon>
        <taxon>Aquirufa</taxon>
    </lineage>
</organism>
<accession>A0ABU3TS34</accession>
<evidence type="ECO:0000256" key="1">
    <source>
        <dbReference type="ARBA" id="ARBA00001913"/>
    </source>
</evidence>
<dbReference type="InterPro" id="IPR029483">
    <property type="entry name" value="GH97_C"/>
</dbReference>
<dbReference type="Pfam" id="PF10566">
    <property type="entry name" value="Glyco_hydro_97"/>
    <property type="match status" value="1"/>
</dbReference>
<feature type="domain" description="Glycosyl-hydrolase 97 N-terminal" evidence="6">
    <location>
        <begin position="27"/>
        <end position="290"/>
    </location>
</feature>
<dbReference type="InterPro" id="IPR017853">
    <property type="entry name" value="GH"/>
</dbReference>
<dbReference type="InterPro" id="IPR052720">
    <property type="entry name" value="Glycosyl_hydrolase_97"/>
</dbReference>
<comment type="subunit">
    <text evidence="2">Monomer.</text>
</comment>
<evidence type="ECO:0000256" key="4">
    <source>
        <dbReference type="SAM" id="SignalP"/>
    </source>
</evidence>
<evidence type="ECO:0000259" key="5">
    <source>
        <dbReference type="Pfam" id="PF10566"/>
    </source>
</evidence>
<dbReference type="GO" id="GO:0016787">
    <property type="term" value="F:hydrolase activity"/>
    <property type="evidence" value="ECO:0007669"/>
    <property type="project" value="UniProtKB-KW"/>
</dbReference>
<evidence type="ECO:0000313" key="8">
    <source>
        <dbReference type="EMBL" id="MDU0808663.1"/>
    </source>
</evidence>
<evidence type="ECO:0000313" key="9">
    <source>
        <dbReference type="Proteomes" id="UP001249959"/>
    </source>
</evidence>
<keyword evidence="8" id="KW-0378">Hydrolase</keyword>
<dbReference type="PANTHER" id="PTHR35803:SF1">
    <property type="entry name" value="GLUCAN 1,4-ALPHA-GLUCOSIDASE SUSB"/>
    <property type="match status" value="1"/>
</dbReference>
<dbReference type="Proteomes" id="UP001249959">
    <property type="component" value="Unassembled WGS sequence"/>
</dbReference>
<dbReference type="InterPro" id="IPR014718">
    <property type="entry name" value="GH-type_carb-bd"/>
</dbReference>
<proteinExistence type="predicted"/>
<evidence type="ECO:0000259" key="6">
    <source>
        <dbReference type="Pfam" id="PF14508"/>
    </source>
</evidence>
<evidence type="ECO:0000259" key="7">
    <source>
        <dbReference type="Pfam" id="PF14509"/>
    </source>
</evidence>
<evidence type="ECO:0000256" key="3">
    <source>
        <dbReference type="ARBA" id="ARBA00022837"/>
    </source>
</evidence>
<dbReference type="Gene3D" id="3.20.20.70">
    <property type="entry name" value="Aldolase class I"/>
    <property type="match status" value="1"/>
</dbReference>
<dbReference type="InterPro" id="IPR029486">
    <property type="entry name" value="GH97_N"/>
</dbReference>
<feature type="domain" description="Glycosyl-hydrolase 97 C-terminal oligomerisation" evidence="7">
    <location>
        <begin position="584"/>
        <end position="684"/>
    </location>
</feature>
<protein>
    <submittedName>
        <fullName evidence="8">Glycoside hydrolase family 97 protein</fullName>
    </submittedName>
</protein>
<feature type="signal peptide" evidence="4">
    <location>
        <begin position="1"/>
        <end position="19"/>
    </location>
</feature>
<dbReference type="Pfam" id="PF14509">
    <property type="entry name" value="GH97_C"/>
    <property type="match status" value="1"/>
</dbReference>
<dbReference type="PANTHER" id="PTHR35803">
    <property type="entry name" value="GLUCAN 1,4-ALPHA-GLUCOSIDASE SUSB-RELATED"/>
    <property type="match status" value="1"/>
</dbReference>
<dbReference type="InterPro" id="IPR013785">
    <property type="entry name" value="Aldolase_TIM"/>
</dbReference>
<dbReference type="SUPFAM" id="SSF51445">
    <property type="entry name" value="(Trans)glycosidases"/>
    <property type="match status" value="1"/>
</dbReference>